<dbReference type="PANTHER" id="PTHR47245:SF2">
    <property type="entry name" value="PEPTIDYL-PROLYL CIS-TRANS ISOMERASE HP_0175-RELATED"/>
    <property type="match status" value="1"/>
</dbReference>
<gene>
    <name evidence="3" type="ORF">GCM10025778_11360</name>
</gene>
<reference evidence="4" key="1">
    <citation type="journal article" date="2019" name="Int. J. Syst. Evol. Microbiol.">
        <title>The Global Catalogue of Microorganisms (GCM) 10K type strain sequencing project: providing services to taxonomists for standard genome sequencing and annotation.</title>
        <authorList>
            <consortium name="The Broad Institute Genomics Platform"/>
            <consortium name="The Broad Institute Genome Sequencing Center for Infectious Disease"/>
            <person name="Wu L."/>
            <person name="Ma J."/>
        </authorList>
    </citation>
    <scope>NUCLEOTIDE SEQUENCE [LARGE SCALE GENOMIC DNA]</scope>
    <source>
        <strain evidence="4">JCM 18952</strain>
    </source>
</reference>
<dbReference type="SUPFAM" id="SSF109998">
    <property type="entry name" value="Triger factor/SurA peptide-binding domain-like"/>
    <property type="match status" value="1"/>
</dbReference>
<proteinExistence type="predicted"/>
<sequence>MLHKKWVLSVALVASLLFMSGCSSTADPESAPASSSTAQEPGQEEASGPTPDISGVPEIVATVNGEEITKADFTRIYEGQFAQVMQQAQLSGQELDQDQLRKQTTEGLVNTELLIQQASKKKIFATSKDLDKALLDVAKSNDMDSKEFLAAMDGQGVDEDAVRAQLKTQLEVERLISKEVGDFTPSEKDVKAAYEVVKDQYKGKGTAETKAPKVPSYKEIKPELEQQLKLQKEGAAVKEYTAVLRKDAKVEMKM</sequence>
<feature type="compositionally biased region" description="Polar residues" evidence="1">
    <location>
        <begin position="24"/>
        <end position="40"/>
    </location>
</feature>
<dbReference type="Gene3D" id="1.10.4030.10">
    <property type="entry name" value="Porin chaperone SurA, peptide-binding domain"/>
    <property type="match status" value="1"/>
</dbReference>
<dbReference type="RefSeq" id="WP_210099651.1">
    <property type="nucleotide sequence ID" value="NZ_BAABLK010000022.1"/>
</dbReference>
<evidence type="ECO:0000313" key="3">
    <source>
        <dbReference type="EMBL" id="GAA5226603.1"/>
    </source>
</evidence>
<accession>A0ABP9TLG6</accession>
<keyword evidence="2" id="KW-0732">Signal</keyword>
<evidence type="ECO:0000313" key="4">
    <source>
        <dbReference type="Proteomes" id="UP001501257"/>
    </source>
</evidence>
<dbReference type="Pfam" id="PF13624">
    <property type="entry name" value="SurA_N_3"/>
    <property type="match status" value="1"/>
</dbReference>
<evidence type="ECO:0000256" key="1">
    <source>
        <dbReference type="SAM" id="MobiDB-lite"/>
    </source>
</evidence>
<name>A0ABP9TLG6_9MICC</name>
<feature type="signal peptide" evidence="2">
    <location>
        <begin position="1"/>
        <end position="25"/>
    </location>
</feature>
<organism evidence="3 4">
    <name type="scientific">Paeniglutamicibacter antarcticus</name>
    <dbReference type="NCBI Taxonomy" id="494023"/>
    <lineage>
        <taxon>Bacteria</taxon>
        <taxon>Bacillati</taxon>
        <taxon>Actinomycetota</taxon>
        <taxon>Actinomycetes</taxon>
        <taxon>Micrococcales</taxon>
        <taxon>Micrococcaceae</taxon>
        <taxon>Paeniglutamicibacter</taxon>
    </lineage>
</organism>
<dbReference type="PANTHER" id="PTHR47245">
    <property type="entry name" value="PEPTIDYLPROLYL ISOMERASE"/>
    <property type="match status" value="1"/>
</dbReference>
<dbReference type="EMBL" id="BAABLK010000022">
    <property type="protein sequence ID" value="GAA5226603.1"/>
    <property type="molecule type" value="Genomic_DNA"/>
</dbReference>
<evidence type="ECO:0000256" key="2">
    <source>
        <dbReference type="SAM" id="SignalP"/>
    </source>
</evidence>
<dbReference type="InterPro" id="IPR027304">
    <property type="entry name" value="Trigger_fact/SurA_dom_sf"/>
</dbReference>
<feature type="chain" id="PRO_5046106983" evidence="2">
    <location>
        <begin position="26"/>
        <end position="254"/>
    </location>
</feature>
<keyword evidence="4" id="KW-1185">Reference proteome</keyword>
<dbReference type="Proteomes" id="UP001501257">
    <property type="component" value="Unassembled WGS sequence"/>
</dbReference>
<dbReference type="PROSITE" id="PS51257">
    <property type="entry name" value="PROKAR_LIPOPROTEIN"/>
    <property type="match status" value="1"/>
</dbReference>
<protein>
    <submittedName>
        <fullName evidence="3">SurA N-terminal domain-containing protein</fullName>
    </submittedName>
</protein>
<dbReference type="InterPro" id="IPR050245">
    <property type="entry name" value="PrsA_foldase"/>
</dbReference>
<comment type="caution">
    <text evidence="3">The sequence shown here is derived from an EMBL/GenBank/DDBJ whole genome shotgun (WGS) entry which is preliminary data.</text>
</comment>
<feature type="region of interest" description="Disordered" evidence="1">
    <location>
        <begin position="24"/>
        <end position="56"/>
    </location>
</feature>